<reference evidence="4" key="1">
    <citation type="submission" date="2017-10" db="EMBL/GenBank/DDBJ databases">
        <title>Kefir isolates.</title>
        <authorList>
            <person name="Kim Y."/>
            <person name="Blasche S."/>
        </authorList>
    </citation>
    <scope>NUCLEOTIDE SEQUENCE [LARGE SCALE GENOMIC DNA]</scope>
    <source>
        <strain evidence="4">OG2-2</strain>
    </source>
</reference>
<dbReference type="Pfam" id="PF00293">
    <property type="entry name" value="NUDIX"/>
    <property type="match status" value="1"/>
</dbReference>
<evidence type="ECO:0000313" key="4">
    <source>
        <dbReference type="EMBL" id="PEN16225.1"/>
    </source>
</evidence>
<gene>
    <name evidence="4" type="ORF">CRM92_05955</name>
</gene>
<dbReference type="EMBL" id="PDEV01000002">
    <property type="protein sequence ID" value="PEN16225.1"/>
    <property type="molecule type" value="Genomic_DNA"/>
</dbReference>
<dbReference type="InterPro" id="IPR020084">
    <property type="entry name" value="NUDIX_hydrolase_CS"/>
</dbReference>
<dbReference type="PROSITE" id="PS00893">
    <property type="entry name" value="NUDIX_BOX"/>
    <property type="match status" value="1"/>
</dbReference>
<dbReference type="GO" id="GO:0016787">
    <property type="term" value="F:hydrolase activity"/>
    <property type="evidence" value="ECO:0007669"/>
    <property type="project" value="UniProtKB-KW"/>
</dbReference>
<protein>
    <submittedName>
        <fullName evidence="4">DNA mismatch repair protein MutT</fullName>
    </submittedName>
</protein>
<dbReference type="RefSeq" id="WP_098042635.1">
    <property type="nucleotide sequence ID" value="NZ_PDEV01000002.1"/>
</dbReference>
<dbReference type="Gene3D" id="3.90.79.10">
    <property type="entry name" value="Nucleoside Triphosphate Pyrophosphohydrolase"/>
    <property type="match status" value="1"/>
</dbReference>
<comment type="cofactor">
    <cofactor evidence="1">
        <name>Mg(2+)</name>
        <dbReference type="ChEBI" id="CHEBI:18420"/>
    </cofactor>
</comment>
<dbReference type="InterPro" id="IPR000086">
    <property type="entry name" value="NUDIX_hydrolase_dom"/>
</dbReference>
<keyword evidence="5" id="KW-1185">Reference proteome</keyword>
<dbReference type="SUPFAM" id="SSF55811">
    <property type="entry name" value="Nudix"/>
    <property type="match status" value="1"/>
</dbReference>
<feature type="domain" description="Nudix hydrolase" evidence="3">
    <location>
        <begin position="19"/>
        <end position="150"/>
    </location>
</feature>
<name>A0A2A8D5I6_9MICC</name>
<accession>A0A2A8D5I6</accession>
<keyword evidence="2" id="KW-0378">Hydrolase</keyword>
<evidence type="ECO:0000256" key="1">
    <source>
        <dbReference type="ARBA" id="ARBA00001946"/>
    </source>
</evidence>
<evidence type="ECO:0000259" key="3">
    <source>
        <dbReference type="PROSITE" id="PS51462"/>
    </source>
</evidence>
<organism evidence="4 5">
    <name type="scientific">Rothia dentocariosa</name>
    <dbReference type="NCBI Taxonomy" id="2047"/>
    <lineage>
        <taxon>Bacteria</taxon>
        <taxon>Bacillati</taxon>
        <taxon>Actinomycetota</taxon>
        <taxon>Actinomycetes</taxon>
        <taxon>Micrococcales</taxon>
        <taxon>Micrococcaceae</taxon>
        <taxon>Rothia</taxon>
    </lineage>
</organism>
<dbReference type="PANTHER" id="PTHR43046">
    <property type="entry name" value="GDP-MANNOSE MANNOSYL HYDROLASE"/>
    <property type="match status" value="1"/>
</dbReference>
<dbReference type="PANTHER" id="PTHR43046:SF16">
    <property type="entry name" value="ADP-RIBOSE PYROPHOSPHATASE YJHB-RELATED"/>
    <property type="match status" value="1"/>
</dbReference>
<dbReference type="CDD" id="cd18879">
    <property type="entry name" value="NUDIX_Hydrolase"/>
    <property type="match status" value="1"/>
</dbReference>
<dbReference type="AlphaFoldDB" id="A0A2A8D5I6"/>
<proteinExistence type="predicted"/>
<dbReference type="InterPro" id="IPR015797">
    <property type="entry name" value="NUDIX_hydrolase-like_dom_sf"/>
</dbReference>
<evidence type="ECO:0000313" key="5">
    <source>
        <dbReference type="Proteomes" id="UP000219947"/>
    </source>
</evidence>
<dbReference type="PROSITE" id="PS51462">
    <property type="entry name" value="NUDIX"/>
    <property type="match status" value="1"/>
</dbReference>
<comment type="caution">
    <text evidence="4">The sequence shown here is derived from an EMBL/GenBank/DDBJ whole genome shotgun (WGS) entry which is preliminary data.</text>
</comment>
<evidence type="ECO:0000256" key="2">
    <source>
        <dbReference type="ARBA" id="ARBA00022801"/>
    </source>
</evidence>
<sequence length="173" mass="19737">MPTPEYIVNLRKKIGHEYLWLSGATAVIRRDEDGKVLLVKRSDNGRWTPVTGIVDPGENPALTCIREAYEEAGVRIEVLELAQVKADPAMRFSNGDRCQFLDHTFLCRWVSGQARVNDEESSQVRWVDVTDPQERSMLSERMLDRIDTALNYDGHCRFDYVSHAPKDGPESSR</sequence>
<dbReference type="Proteomes" id="UP000219947">
    <property type="component" value="Unassembled WGS sequence"/>
</dbReference>